<proteinExistence type="predicted"/>
<feature type="non-terminal residue" evidence="1">
    <location>
        <position position="1"/>
    </location>
</feature>
<gene>
    <name evidence="1" type="ORF">M407DRAFT_81195</name>
</gene>
<reference evidence="2" key="2">
    <citation type="submission" date="2015-01" db="EMBL/GenBank/DDBJ databases">
        <title>Evolutionary Origins and Diversification of the Mycorrhizal Mutualists.</title>
        <authorList>
            <consortium name="DOE Joint Genome Institute"/>
            <consortium name="Mycorrhizal Genomics Consortium"/>
            <person name="Kohler A."/>
            <person name="Kuo A."/>
            <person name="Nagy L.G."/>
            <person name="Floudas D."/>
            <person name="Copeland A."/>
            <person name="Barry K.W."/>
            <person name="Cichocki N."/>
            <person name="Veneault-Fourrey C."/>
            <person name="LaButti K."/>
            <person name="Lindquist E.A."/>
            <person name="Lipzen A."/>
            <person name="Lundell T."/>
            <person name="Morin E."/>
            <person name="Murat C."/>
            <person name="Riley R."/>
            <person name="Ohm R."/>
            <person name="Sun H."/>
            <person name="Tunlid A."/>
            <person name="Henrissat B."/>
            <person name="Grigoriev I.V."/>
            <person name="Hibbett D.S."/>
            <person name="Martin F."/>
        </authorList>
    </citation>
    <scope>NUCLEOTIDE SEQUENCE [LARGE SCALE GENOMIC DNA]</scope>
    <source>
        <strain evidence="2">MUT 4182</strain>
    </source>
</reference>
<dbReference type="Proteomes" id="UP000054248">
    <property type="component" value="Unassembled WGS sequence"/>
</dbReference>
<dbReference type="OrthoDB" id="3266461at2759"/>
<sequence>FAAPTINIGPRVNCLSHRDSSNDTAGICLDYIDGIYDSLTGGHLVFHEAMRVVRMRPGGIVIFPSAAVTHETIPVKPHETRFSITGYMAGAIRRYLDAGGRTLIEWRAVDPEGAARSAEGGELRWKSGCQRFKTPTELLLFWSRRI</sequence>
<dbReference type="Gene3D" id="3.60.130.30">
    <property type="match status" value="1"/>
</dbReference>
<dbReference type="AlphaFoldDB" id="A0A0C3Q8R6"/>
<organism evidence="1 2">
    <name type="scientific">Tulasnella calospora MUT 4182</name>
    <dbReference type="NCBI Taxonomy" id="1051891"/>
    <lineage>
        <taxon>Eukaryota</taxon>
        <taxon>Fungi</taxon>
        <taxon>Dikarya</taxon>
        <taxon>Basidiomycota</taxon>
        <taxon>Agaricomycotina</taxon>
        <taxon>Agaricomycetes</taxon>
        <taxon>Cantharellales</taxon>
        <taxon>Tulasnellaceae</taxon>
        <taxon>Tulasnella</taxon>
    </lineage>
</organism>
<protein>
    <submittedName>
        <fullName evidence="1">Uncharacterized protein</fullName>
    </submittedName>
</protein>
<dbReference type="EMBL" id="KN823161">
    <property type="protein sequence ID" value="KIO20786.1"/>
    <property type="molecule type" value="Genomic_DNA"/>
</dbReference>
<evidence type="ECO:0000313" key="2">
    <source>
        <dbReference type="Proteomes" id="UP000054248"/>
    </source>
</evidence>
<dbReference type="STRING" id="1051891.A0A0C3Q8R6"/>
<keyword evidence="2" id="KW-1185">Reference proteome</keyword>
<name>A0A0C3Q8R6_9AGAM</name>
<dbReference type="HOGENOM" id="CLU_031314_0_1_1"/>
<reference evidence="1 2" key="1">
    <citation type="submission" date="2014-04" db="EMBL/GenBank/DDBJ databases">
        <authorList>
            <consortium name="DOE Joint Genome Institute"/>
            <person name="Kuo A."/>
            <person name="Girlanda M."/>
            <person name="Perotto S."/>
            <person name="Kohler A."/>
            <person name="Nagy L.G."/>
            <person name="Floudas D."/>
            <person name="Copeland A."/>
            <person name="Barry K.W."/>
            <person name="Cichocki N."/>
            <person name="Veneault-Fourrey C."/>
            <person name="LaButti K."/>
            <person name="Lindquist E.A."/>
            <person name="Lipzen A."/>
            <person name="Lundell T."/>
            <person name="Morin E."/>
            <person name="Murat C."/>
            <person name="Sun H."/>
            <person name="Tunlid A."/>
            <person name="Henrissat B."/>
            <person name="Grigoriev I.V."/>
            <person name="Hibbett D.S."/>
            <person name="Martin F."/>
            <person name="Nordberg H.P."/>
            <person name="Cantor M.N."/>
            <person name="Hua S.X."/>
        </authorList>
    </citation>
    <scope>NUCLEOTIDE SEQUENCE [LARGE SCALE GENOMIC DNA]</scope>
    <source>
        <strain evidence="1 2">MUT 4182</strain>
    </source>
</reference>
<evidence type="ECO:0000313" key="1">
    <source>
        <dbReference type="EMBL" id="KIO20786.1"/>
    </source>
</evidence>
<accession>A0A0C3Q8R6</accession>